<accession>A0A6J6X613</accession>
<name>A0A6J6X613_9ZZZZ</name>
<reference evidence="2" key="1">
    <citation type="submission" date="2020-05" db="EMBL/GenBank/DDBJ databases">
        <authorList>
            <person name="Chiriac C."/>
            <person name="Salcher M."/>
            <person name="Ghai R."/>
            <person name="Kavagutti S V."/>
        </authorList>
    </citation>
    <scope>NUCLEOTIDE SEQUENCE</scope>
</reference>
<dbReference type="Pfam" id="PF04977">
    <property type="entry name" value="DivIC"/>
    <property type="match status" value="1"/>
</dbReference>
<dbReference type="InterPro" id="IPR007060">
    <property type="entry name" value="FtsL/DivIC"/>
</dbReference>
<evidence type="ECO:0000313" key="2">
    <source>
        <dbReference type="EMBL" id="CAB4789497.1"/>
    </source>
</evidence>
<feature type="transmembrane region" description="Helical" evidence="1">
    <location>
        <begin position="15"/>
        <end position="34"/>
    </location>
</feature>
<protein>
    <submittedName>
        <fullName evidence="2">Unannotated protein</fullName>
    </submittedName>
</protein>
<keyword evidence="1" id="KW-0812">Transmembrane</keyword>
<sequence length="153" mass="16550">MAVASPASVDPRRHAVRILLVATIVTVVLAWQPIHTLVQQQGQINKIASAIDTLDRQRAALEAQSLALEDPDAIAALARQQYQLVRPNQQLVQVLPNAKAGVSAIDAADPANDPLVSPTNVMSLTPHQSLGKVSGLQGGGYWSRLRHTLEFWR</sequence>
<proteinExistence type="predicted"/>
<dbReference type="AlphaFoldDB" id="A0A6J6X613"/>
<dbReference type="EMBL" id="CAFAAB010000127">
    <property type="protein sequence ID" value="CAB4789497.1"/>
    <property type="molecule type" value="Genomic_DNA"/>
</dbReference>
<organism evidence="2">
    <name type="scientific">freshwater metagenome</name>
    <dbReference type="NCBI Taxonomy" id="449393"/>
    <lineage>
        <taxon>unclassified sequences</taxon>
        <taxon>metagenomes</taxon>
        <taxon>ecological metagenomes</taxon>
    </lineage>
</organism>
<gene>
    <name evidence="2" type="ORF">UFOPK2958_01063</name>
</gene>
<keyword evidence="1" id="KW-0472">Membrane</keyword>
<evidence type="ECO:0000256" key="1">
    <source>
        <dbReference type="SAM" id="Phobius"/>
    </source>
</evidence>
<keyword evidence="1" id="KW-1133">Transmembrane helix</keyword>